<organism evidence="2 3">
    <name type="scientific">Ilex paraguariensis</name>
    <name type="common">yerba mate</name>
    <dbReference type="NCBI Taxonomy" id="185542"/>
    <lineage>
        <taxon>Eukaryota</taxon>
        <taxon>Viridiplantae</taxon>
        <taxon>Streptophyta</taxon>
        <taxon>Embryophyta</taxon>
        <taxon>Tracheophyta</taxon>
        <taxon>Spermatophyta</taxon>
        <taxon>Magnoliopsida</taxon>
        <taxon>eudicotyledons</taxon>
        <taxon>Gunneridae</taxon>
        <taxon>Pentapetalae</taxon>
        <taxon>asterids</taxon>
        <taxon>campanulids</taxon>
        <taxon>Aquifoliales</taxon>
        <taxon>Aquifoliaceae</taxon>
        <taxon>Ilex</taxon>
    </lineage>
</organism>
<evidence type="ECO:0000313" key="2">
    <source>
        <dbReference type="EMBL" id="CAK9137872.1"/>
    </source>
</evidence>
<feature type="region of interest" description="Disordered" evidence="1">
    <location>
        <begin position="1"/>
        <end position="21"/>
    </location>
</feature>
<feature type="compositionally biased region" description="Polar residues" evidence="1">
    <location>
        <begin position="1"/>
        <end position="11"/>
    </location>
</feature>
<comment type="caution">
    <text evidence="2">The sequence shown here is derived from an EMBL/GenBank/DDBJ whole genome shotgun (WGS) entry which is preliminary data.</text>
</comment>
<reference evidence="2 3" key="1">
    <citation type="submission" date="2024-02" db="EMBL/GenBank/DDBJ databases">
        <authorList>
            <person name="Vignale AGUSTIN F."/>
            <person name="Sosa J E."/>
            <person name="Modenutti C."/>
        </authorList>
    </citation>
    <scope>NUCLEOTIDE SEQUENCE [LARGE SCALE GENOMIC DNA]</scope>
</reference>
<evidence type="ECO:0000256" key="1">
    <source>
        <dbReference type="SAM" id="MobiDB-lite"/>
    </source>
</evidence>
<sequence>METGGKTSKASSMGEIATKERRGQMVGLDGYAHGGRKVMQVIAPGLGNALGRAAPGTSNTRMAWQALEGGRDGKGSDGIDEPGSGMLNSGAPSDGVIGGTFRASGGANGAFGDMVAMARGTIGLEQSDVTMGSGALRKELTSNAHGALDDTHGALRDASKARGGSAQGAGIHGEGSGGDAIAGGSLCEIGCNLGEDKNENASTLVLGDTSKELSGTSALGDAFSGSFDDSQASKGDASKWI</sequence>
<feature type="region of interest" description="Disordered" evidence="1">
    <location>
        <begin position="218"/>
        <end position="241"/>
    </location>
</feature>
<proteinExistence type="predicted"/>
<name>A0ABC8QZK5_9AQUA</name>
<evidence type="ECO:0000313" key="3">
    <source>
        <dbReference type="Proteomes" id="UP001642360"/>
    </source>
</evidence>
<accession>A0ABC8QZK5</accession>
<keyword evidence="3" id="KW-1185">Reference proteome</keyword>
<dbReference type="AlphaFoldDB" id="A0ABC8QZK5"/>
<gene>
    <name evidence="2" type="ORF">ILEXP_LOCUS4918</name>
</gene>
<dbReference type="EMBL" id="CAUOFW020000839">
    <property type="protein sequence ID" value="CAK9137872.1"/>
    <property type="molecule type" value="Genomic_DNA"/>
</dbReference>
<protein>
    <submittedName>
        <fullName evidence="2">Uncharacterized protein</fullName>
    </submittedName>
</protein>
<dbReference type="Proteomes" id="UP001642360">
    <property type="component" value="Unassembled WGS sequence"/>
</dbReference>